<sequence length="201" mass="22459">MPYSKFTLSKAVDDFNLTIIEGSRFLPEIAPLTPSPLLRDTLRETIPWAIAVSSEKARSGGIINPVLLEVKRQLQGQISVFSGEEFNVEPEAELTGYVDFLLSRSPEQLFIKAPAVILVEAKKEDLKPALGQCLAEMVAAQRFNQQKQQPISTIYGTVTSGTVWRFLKLEEQCVSIDLTDYPLPPVEQILGFLVWMMTENS</sequence>
<dbReference type="AlphaFoldDB" id="A0A2G4EZP0"/>
<evidence type="ECO:0000313" key="2">
    <source>
        <dbReference type="Proteomes" id="UP000226442"/>
    </source>
</evidence>
<name>A0A2G4EZP0_9CYAN</name>
<proteinExistence type="predicted"/>
<comment type="caution">
    <text evidence="1">The sequence shown here is derived from an EMBL/GenBank/DDBJ whole genome shotgun (WGS) entry which is preliminary data.</text>
</comment>
<dbReference type="EMBL" id="NXIB02000070">
    <property type="protein sequence ID" value="PHX54976.1"/>
    <property type="molecule type" value="Genomic_DNA"/>
</dbReference>
<keyword evidence="2" id="KW-1185">Reference proteome</keyword>
<dbReference type="Proteomes" id="UP000226442">
    <property type="component" value="Unassembled WGS sequence"/>
</dbReference>
<dbReference type="RefSeq" id="WP_096829498.1">
    <property type="nucleotide sequence ID" value="NZ_NXIB02000070.1"/>
</dbReference>
<protein>
    <submittedName>
        <fullName evidence="1">Uncharacterized protein</fullName>
    </submittedName>
</protein>
<evidence type="ECO:0000313" key="1">
    <source>
        <dbReference type="EMBL" id="PHX54976.1"/>
    </source>
</evidence>
<accession>A0A2G4EZP0</accession>
<dbReference type="OrthoDB" id="518124at2"/>
<organism evidence="1 2">
    <name type="scientific">Tychonema bourrellyi FEM_GT703</name>
    <dbReference type="NCBI Taxonomy" id="2040638"/>
    <lineage>
        <taxon>Bacteria</taxon>
        <taxon>Bacillati</taxon>
        <taxon>Cyanobacteriota</taxon>
        <taxon>Cyanophyceae</taxon>
        <taxon>Oscillatoriophycideae</taxon>
        <taxon>Oscillatoriales</taxon>
        <taxon>Microcoleaceae</taxon>
        <taxon>Tychonema</taxon>
    </lineage>
</organism>
<gene>
    <name evidence="1" type="ORF">CP500_013215</name>
</gene>
<reference evidence="1" key="1">
    <citation type="submission" date="2017-10" db="EMBL/GenBank/DDBJ databases">
        <title>Draft genome sequence of the planktic cyanobacteria Tychonema bourrellyi isolated from alpine lentic freshwater.</title>
        <authorList>
            <person name="Tett A."/>
            <person name="Armanini F."/>
            <person name="Asnicar F."/>
            <person name="Boscaini A."/>
            <person name="Pasolli E."/>
            <person name="Zolfo M."/>
            <person name="Donati C."/>
            <person name="Salmaso N."/>
            <person name="Segata N."/>
        </authorList>
    </citation>
    <scope>NUCLEOTIDE SEQUENCE</scope>
    <source>
        <strain evidence="1">FEM_GT703</strain>
    </source>
</reference>